<reference evidence="2 3" key="1">
    <citation type="submission" date="2011-05" db="EMBL/GenBank/DDBJ databases">
        <title>Complete sequence of chromosome of Frankia symbiont of Datisca glomerata.</title>
        <authorList>
            <consortium name="US DOE Joint Genome Institute"/>
            <person name="Lucas S."/>
            <person name="Han J."/>
            <person name="Lapidus A."/>
            <person name="Cheng J.-F."/>
            <person name="Goodwin L."/>
            <person name="Pitluck S."/>
            <person name="Peters L."/>
            <person name="Mikhailova N."/>
            <person name="Chertkov O."/>
            <person name="Teshima H."/>
            <person name="Han C."/>
            <person name="Tapia R."/>
            <person name="Land M."/>
            <person name="Hauser L."/>
            <person name="Kyrpides N."/>
            <person name="Ivanova N."/>
            <person name="Pagani I."/>
            <person name="Berry A."/>
            <person name="Pawlowski K."/>
            <person name="Persson T."/>
            <person name="Vanden Heuvel B."/>
            <person name="Benson D."/>
            <person name="Woyke T."/>
        </authorList>
    </citation>
    <scope>NUCLEOTIDE SEQUENCE [LARGE SCALE GENOMIC DNA]</scope>
    <source>
        <strain evidence="3">4085684</strain>
    </source>
</reference>
<dbReference type="Gene3D" id="3.30.40.250">
    <property type="match status" value="1"/>
</dbReference>
<dbReference type="STRING" id="656024.FsymDg_1880"/>
<gene>
    <name evidence="2" type="ordered locus">FsymDg_1880</name>
</gene>
<dbReference type="AlphaFoldDB" id="F8AVZ8"/>
<dbReference type="KEGG" id="fsy:FsymDg_1880"/>
<protein>
    <submittedName>
        <fullName evidence="2">Biosynthesis docking scaffold protein, SagD family</fullName>
    </submittedName>
</protein>
<evidence type="ECO:0000259" key="1">
    <source>
        <dbReference type="PROSITE" id="PS51664"/>
    </source>
</evidence>
<dbReference type="Gene3D" id="3.30.160.660">
    <property type="match status" value="1"/>
</dbReference>
<dbReference type="InterPro" id="IPR003776">
    <property type="entry name" value="YcaO-like_dom"/>
</dbReference>
<dbReference type="PROSITE" id="PS51664">
    <property type="entry name" value="YCAO"/>
    <property type="match status" value="1"/>
</dbReference>
<dbReference type="HOGENOM" id="CLU_020793_2_0_11"/>
<dbReference type="EMBL" id="CP002801">
    <property type="protein sequence ID" value="AEH09319.1"/>
    <property type="molecule type" value="Genomic_DNA"/>
</dbReference>
<dbReference type="PANTHER" id="PTHR37809:SF1">
    <property type="entry name" value="RIBOSOMAL PROTEIN S12 METHYLTHIOTRANSFERASE ACCESSORY FACTOR YCAO"/>
    <property type="match status" value="1"/>
</dbReference>
<dbReference type="eggNOG" id="COG1944">
    <property type="taxonomic scope" value="Bacteria"/>
</dbReference>
<dbReference type="RefSeq" id="WP_013873267.1">
    <property type="nucleotide sequence ID" value="NC_015656.1"/>
</dbReference>
<keyword evidence="3" id="KW-1185">Reference proteome</keyword>
<dbReference type="Gene3D" id="3.30.1330.230">
    <property type="match status" value="1"/>
</dbReference>
<feature type="domain" description="YcaO" evidence="1">
    <location>
        <begin position="63"/>
        <end position="494"/>
    </location>
</feature>
<organism evidence="2 3">
    <name type="scientific">Candidatus Protofrankia datiscae</name>
    <dbReference type="NCBI Taxonomy" id="2716812"/>
    <lineage>
        <taxon>Bacteria</taxon>
        <taxon>Bacillati</taxon>
        <taxon>Actinomycetota</taxon>
        <taxon>Actinomycetes</taxon>
        <taxon>Frankiales</taxon>
        <taxon>Frankiaceae</taxon>
        <taxon>Protofrankia</taxon>
    </lineage>
</organism>
<evidence type="ECO:0000313" key="3">
    <source>
        <dbReference type="Proteomes" id="UP000001549"/>
    </source>
</evidence>
<evidence type="ECO:0000313" key="2">
    <source>
        <dbReference type="EMBL" id="AEH09319.1"/>
    </source>
</evidence>
<sequence length="496" mass="54852">MTLTEILTGVSPAERRLVDARLGVITQVVPYEPSARMPSSWVGWSARGGDSRAFAAWTGERYGFGASLGDHDRARRAAVGEVVERYCGNAVPEKLEIASYAALAAAGRDALDPASFALYSDRQYEARGFPFQRFTRDLPVAWVPGRDLHTGRPVLVPASMAYLNYFRGGHAGEPVTHAMLYAGIATGENREHAERFALEELFERDANTIWWASGTSPHTVADAADLLAQYNIPFCPEVGGGHGDKHASVYEDLHENVHKNGRGNRRENEYVIRLFRIPGQFDVPVLAAFLTDPGEGLVSYGTACRASPWEAAKKALVEAFAMLELTAELADPDSAHWRAIARGEIPAHAYRPYRADRRYAEDFRPDFHDLIDLPAVAQLYLDPRMQGKPLDRLREQARPVRLTDIPAVEEARARQHYLDILAERNLRAVSVDVTTSDVCAAGLTVVRVVVPGLYCNPPAAFPYLGGSRLYTVPTELGWVSEQLTEETVYPYPIPHV</sequence>
<dbReference type="PANTHER" id="PTHR37809">
    <property type="entry name" value="RIBOSOMAL PROTEIN S12 METHYLTHIOTRANSFERASE ACCESSORY FACTOR YCAO"/>
    <property type="match status" value="1"/>
</dbReference>
<name>F8AVZ8_9ACTN</name>
<proteinExistence type="predicted"/>
<dbReference type="Pfam" id="PF02624">
    <property type="entry name" value="YcaO"/>
    <property type="match status" value="1"/>
</dbReference>
<accession>F8AVZ8</accession>
<dbReference type="Proteomes" id="UP000001549">
    <property type="component" value="Chromosome"/>
</dbReference>